<dbReference type="GO" id="GO:0006897">
    <property type="term" value="P:endocytosis"/>
    <property type="evidence" value="ECO:0007669"/>
    <property type="project" value="TreeGrafter"/>
</dbReference>
<keyword evidence="2" id="KW-0808">Transferase</keyword>
<dbReference type="EC" id="2.7.1.137" evidence="1"/>
<name>A0A1R1PCZ5_ZANCU</name>
<dbReference type="GO" id="GO:0005524">
    <property type="term" value="F:ATP binding"/>
    <property type="evidence" value="ECO:0007669"/>
    <property type="project" value="UniProtKB-KW"/>
</dbReference>
<evidence type="ECO:0000313" key="7">
    <source>
        <dbReference type="EMBL" id="OMH78844.1"/>
    </source>
</evidence>
<dbReference type="OrthoDB" id="67688at2759"/>
<dbReference type="Gene3D" id="1.10.1070.11">
    <property type="entry name" value="Phosphatidylinositol 3-/4-kinase, catalytic domain"/>
    <property type="match status" value="1"/>
</dbReference>
<dbReference type="PANTHER" id="PTHR10048">
    <property type="entry name" value="PHOSPHATIDYLINOSITOL KINASE"/>
    <property type="match status" value="1"/>
</dbReference>
<dbReference type="GO" id="GO:0034272">
    <property type="term" value="C:phosphatidylinositol 3-kinase complex, class III, type II"/>
    <property type="evidence" value="ECO:0007669"/>
    <property type="project" value="TreeGrafter"/>
</dbReference>
<sequence length="233" mass="26487">MLLRESLDLGLITYRVLATGTAQGFTQFVPSQSLAAVLSDHNNSIAQYLRQISTSDTSFAELMENYVKSCAGYCVITYILAVGDRHLDNLLLTRAGKLFHVDYGYILGNDPKPFPPPMKLCKEMAEAMMIDPSLVWYRKFRSASFMAYSILRKVDNFNLIYNLFRLMSTASSGLPDLTAEPDRALKVIEDRYRLDLTDDLAVQYLQSVISDSINALFPQVIETIHKWAQYWRS</sequence>
<feature type="domain" description="PI3K/PI4K catalytic" evidence="6">
    <location>
        <begin position="1"/>
        <end position="217"/>
    </location>
</feature>
<proteinExistence type="predicted"/>
<dbReference type="PROSITE" id="PS00916">
    <property type="entry name" value="PI3_4_KINASE_2"/>
    <property type="match status" value="1"/>
</dbReference>
<evidence type="ECO:0000256" key="3">
    <source>
        <dbReference type="ARBA" id="ARBA00022741"/>
    </source>
</evidence>
<dbReference type="GO" id="GO:0000407">
    <property type="term" value="C:phagophore assembly site"/>
    <property type="evidence" value="ECO:0007669"/>
    <property type="project" value="TreeGrafter"/>
</dbReference>
<dbReference type="PROSITE" id="PS50290">
    <property type="entry name" value="PI3_4_KINASE_3"/>
    <property type="match status" value="1"/>
</dbReference>
<dbReference type="InterPro" id="IPR015433">
    <property type="entry name" value="PI3/4_kinase"/>
</dbReference>
<evidence type="ECO:0000259" key="6">
    <source>
        <dbReference type="PROSITE" id="PS50290"/>
    </source>
</evidence>
<dbReference type="GO" id="GO:0005777">
    <property type="term" value="C:peroxisome"/>
    <property type="evidence" value="ECO:0007669"/>
    <property type="project" value="TreeGrafter"/>
</dbReference>
<dbReference type="EMBL" id="LSSK01001763">
    <property type="protein sequence ID" value="OMH78844.1"/>
    <property type="molecule type" value="Genomic_DNA"/>
</dbReference>
<keyword evidence="4 7" id="KW-0418">Kinase</keyword>
<dbReference type="Pfam" id="PF00454">
    <property type="entry name" value="PI3_PI4_kinase"/>
    <property type="match status" value="1"/>
</dbReference>
<evidence type="ECO:0000256" key="2">
    <source>
        <dbReference type="ARBA" id="ARBA00022679"/>
    </source>
</evidence>
<reference evidence="8" key="1">
    <citation type="submission" date="2017-01" db="EMBL/GenBank/DDBJ databases">
        <authorList>
            <person name="Wang Y."/>
            <person name="White M."/>
            <person name="Kvist S."/>
            <person name="Moncalvo J.-M."/>
        </authorList>
    </citation>
    <scope>NUCLEOTIDE SEQUENCE [LARGE SCALE GENOMIC DNA]</scope>
    <source>
        <strain evidence="8">COL-18-3</strain>
    </source>
</reference>
<evidence type="ECO:0000256" key="4">
    <source>
        <dbReference type="ARBA" id="ARBA00022777"/>
    </source>
</evidence>
<comment type="caution">
    <text evidence="7">The sequence shown here is derived from an EMBL/GenBank/DDBJ whole genome shotgun (WGS) entry which is preliminary data.</text>
</comment>
<dbReference type="GO" id="GO:0034271">
    <property type="term" value="C:phosphatidylinositol 3-kinase complex, class III, type I"/>
    <property type="evidence" value="ECO:0007669"/>
    <property type="project" value="TreeGrafter"/>
</dbReference>
<evidence type="ECO:0000256" key="1">
    <source>
        <dbReference type="ARBA" id="ARBA00012073"/>
    </source>
</evidence>
<evidence type="ECO:0000256" key="5">
    <source>
        <dbReference type="ARBA" id="ARBA00022840"/>
    </source>
</evidence>
<accession>A0A1R1PCZ5</accession>
<organism evidence="7 8">
    <name type="scientific">Zancudomyces culisetae</name>
    <name type="common">Gut fungus</name>
    <name type="synonym">Smittium culisetae</name>
    <dbReference type="NCBI Taxonomy" id="1213189"/>
    <lineage>
        <taxon>Eukaryota</taxon>
        <taxon>Fungi</taxon>
        <taxon>Fungi incertae sedis</taxon>
        <taxon>Zoopagomycota</taxon>
        <taxon>Kickxellomycotina</taxon>
        <taxon>Harpellomycetes</taxon>
        <taxon>Harpellales</taxon>
        <taxon>Legeriomycetaceae</taxon>
        <taxon>Zancudomyces</taxon>
    </lineage>
</organism>
<keyword evidence="3" id="KW-0547">Nucleotide-binding</keyword>
<dbReference type="AlphaFoldDB" id="A0A1R1PCZ5"/>
<dbReference type="GO" id="GO:0048015">
    <property type="term" value="P:phosphatidylinositol-mediated signaling"/>
    <property type="evidence" value="ECO:0007669"/>
    <property type="project" value="TreeGrafter"/>
</dbReference>
<dbReference type="GO" id="GO:0000045">
    <property type="term" value="P:autophagosome assembly"/>
    <property type="evidence" value="ECO:0007669"/>
    <property type="project" value="TreeGrafter"/>
</dbReference>
<dbReference type="SMART" id="SM00146">
    <property type="entry name" value="PI3Kc"/>
    <property type="match status" value="1"/>
</dbReference>
<dbReference type="SUPFAM" id="SSF56112">
    <property type="entry name" value="Protein kinase-like (PK-like)"/>
    <property type="match status" value="1"/>
</dbReference>
<dbReference type="FunFam" id="1.10.1070.11:FF:000002">
    <property type="entry name" value="Phosphatidylinositol 3-kinase catalytic subunit type 3"/>
    <property type="match status" value="1"/>
</dbReference>
<dbReference type="GO" id="GO:0005768">
    <property type="term" value="C:endosome"/>
    <property type="evidence" value="ECO:0007669"/>
    <property type="project" value="TreeGrafter"/>
</dbReference>
<dbReference type="GO" id="GO:0016303">
    <property type="term" value="F:1-phosphatidylinositol-3-kinase activity"/>
    <property type="evidence" value="ECO:0007669"/>
    <property type="project" value="UniProtKB-EC"/>
</dbReference>
<dbReference type="PANTHER" id="PTHR10048:SF7">
    <property type="entry name" value="PHOSPHATIDYLINOSITOL 3-KINASE CATALYTIC SUBUNIT TYPE 3"/>
    <property type="match status" value="1"/>
</dbReference>
<keyword evidence="8" id="KW-1185">Reference proteome</keyword>
<gene>
    <name evidence="7" type="ORF">AX774_g7757</name>
</gene>
<evidence type="ECO:0000313" key="8">
    <source>
        <dbReference type="Proteomes" id="UP000188320"/>
    </source>
</evidence>
<protein>
    <recommendedName>
        <fullName evidence="1">phosphatidylinositol 3-kinase</fullName>
        <ecNumber evidence="1">2.7.1.137</ecNumber>
    </recommendedName>
</protein>
<dbReference type="Proteomes" id="UP000188320">
    <property type="component" value="Unassembled WGS sequence"/>
</dbReference>
<keyword evidence="5" id="KW-0067">ATP-binding</keyword>
<dbReference type="InterPro" id="IPR011009">
    <property type="entry name" value="Kinase-like_dom_sf"/>
</dbReference>
<dbReference type="InterPro" id="IPR000403">
    <property type="entry name" value="PI3/4_kinase_cat_dom"/>
</dbReference>
<dbReference type="InterPro" id="IPR018936">
    <property type="entry name" value="PI3/4_kinase_CS"/>
</dbReference>
<dbReference type="InterPro" id="IPR036940">
    <property type="entry name" value="PI3/4_kinase_cat_sf"/>
</dbReference>